<feature type="compositionally biased region" description="Basic and acidic residues" evidence="1">
    <location>
        <begin position="1"/>
        <end position="16"/>
    </location>
</feature>
<feature type="region of interest" description="Disordered" evidence="1">
    <location>
        <begin position="384"/>
        <end position="413"/>
    </location>
</feature>
<accession>A0AAD9I9M2</accession>
<dbReference type="AlphaFoldDB" id="A0AAD9I9M2"/>
<sequence>MLVARFAEDAKSDRGPATKMSWLPPTTAASTASMHDAHRSNVHVHAQVHAQVPAHAGVKTVGKAAAVRPLAAALRRPPPPAKGPARGSLPPSLICCSATPIIPKQPRDWEPWKPILEELYMHQNCILREVMDVMESSYNVRATAKMYKGQFARWSWFKYAVKKRPRDQLARLPGKGKIRDVSLVVNGNHDTVDSLLANLLFENQHSRVMQAGLTTMRHFLHGFVESEPGTLKQDVVFLFDDPTYRYFKTAMDLFRIGAHPEGGRVLRLAFLQIERKLGASDIKSFTDLCLLMPHLLSESARPDILAAYLDYVARLARVKLPPHHPLNDLIAAFAELVALGMTPELTRYITLLARVHAETVAALRDMLGRTQLWARNQYLAMEAAAPDPPGASPCPSPGSSSGTAAAGAGAARGQHTMPRLEAQGVYFAQHLLVRNPESDALAEQWLARRFTGDFAARTQRVLRGLQARIRAGQFPAEYADMIECLYCGWLNDFYEDMGDWDSMFAWGERGLQKAAEEQFVIWSVHLEELMREHGRSEQAEELRRRRAEHDWLENVRVQVDELALEDAE</sequence>
<comment type="caution">
    <text evidence="3">The sequence shown here is derived from an EMBL/GenBank/DDBJ whole genome shotgun (WGS) entry which is preliminary data.</text>
</comment>
<dbReference type="Proteomes" id="UP001217918">
    <property type="component" value="Unassembled WGS sequence"/>
</dbReference>
<name>A0AAD9I9M2_9PEZI</name>
<reference evidence="3" key="1">
    <citation type="journal article" date="2023" name="Mol. Plant Microbe Interact.">
        <title>Elucidating the Obligate Nature and Biological Capacity of an Invasive Fungal Corn Pathogen.</title>
        <authorList>
            <person name="MacCready J.S."/>
            <person name="Roggenkamp E.M."/>
            <person name="Gdanetz K."/>
            <person name="Chilvers M.I."/>
        </authorList>
    </citation>
    <scope>NUCLEOTIDE SEQUENCE</scope>
    <source>
        <strain evidence="3">PM02</strain>
    </source>
</reference>
<keyword evidence="4" id="KW-1185">Reference proteome</keyword>
<dbReference type="PANTHER" id="PTHR38788">
    <property type="entry name" value="CLR5 DOMAIN-CONTAINING PROTEIN"/>
    <property type="match status" value="1"/>
</dbReference>
<feature type="compositionally biased region" description="Low complexity" evidence="1">
    <location>
        <begin position="397"/>
        <end position="411"/>
    </location>
</feature>
<dbReference type="Pfam" id="PF14420">
    <property type="entry name" value="Clr5"/>
    <property type="match status" value="1"/>
</dbReference>
<evidence type="ECO:0000313" key="3">
    <source>
        <dbReference type="EMBL" id="KAK2073438.1"/>
    </source>
</evidence>
<dbReference type="EMBL" id="JAQQPM010000007">
    <property type="protein sequence ID" value="KAK2073438.1"/>
    <property type="molecule type" value="Genomic_DNA"/>
</dbReference>
<feature type="region of interest" description="Disordered" evidence="1">
    <location>
        <begin position="1"/>
        <end position="24"/>
    </location>
</feature>
<feature type="compositionally biased region" description="Pro residues" evidence="1">
    <location>
        <begin position="386"/>
        <end position="396"/>
    </location>
</feature>
<organism evidence="3 4">
    <name type="scientific">Phyllachora maydis</name>
    <dbReference type="NCBI Taxonomy" id="1825666"/>
    <lineage>
        <taxon>Eukaryota</taxon>
        <taxon>Fungi</taxon>
        <taxon>Dikarya</taxon>
        <taxon>Ascomycota</taxon>
        <taxon>Pezizomycotina</taxon>
        <taxon>Sordariomycetes</taxon>
        <taxon>Sordariomycetidae</taxon>
        <taxon>Phyllachorales</taxon>
        <taxon>Phyllachoraceae</taxon>
        <taxon>Phyllachora</taxon>
    </lineage>
</organism>
<gene>
    <name evidence="3" type="ORF">P8C59_007723</name>
</gene>
<dbReference type="PANTHER" id="PTHR38788:SF3">
    <property type="entry name" value="CLR5 DOMAIN-CONTAINING PROTEIN"/>
    <property type="match status" value="1"/>
</dbReference>
<feature type="domain" description="Clr5" evidence="2">
    <location>
        <begin position="106"/>
        <end position="158"/>
    </location>
</feature>
<dbReference type="InterPro" id="IPR025676">
    <property type="entry name" value="Clr5_dom"/>
</dbReference>
<evidence type="ECO:0000256" key="1">
    <source>
        <dbReference type="SAM" id="MobiDB-lite"/>
    </source>
</evidence>
<evidence type="ECO:0000259" key="2">
    <source>
        <dbReference type="Pfam" id="PF14420"/>
    </source>
</evidence>
<evidence type="ECO:0000313" key="4">
    <source>
        <dbReference type="Proteomes" id="UP001217918"/>
    </source>
</evidence>
<proteinExistence type="predicted"/>
<protein>
    <recommendedName>
        <fullName evidence="2">Clr5 domain-containing protein</fullName>
    </recommendedName>
</protein>